<dbReference type="Proteomes" id="UP000240509">
    <property type="component" value="Unassembled WGS sequence"/>
</dbReference>
<dbReference type="Pfam" id="PF08241">
    <property type="entry name" value="Methyltransf_11"/>
    <property type="match status" value="1"/>
</dbReference>
<dbReference type="AlphaFoldDB" id="A0A2T4U2Y7"/>
<organism evidence="2 3">
    <name type="scientific">Alkalicoccus saliphilus</name>
    <dbReference type="NCBI Taxonomy" id="200989"/>
    <lineage>
        <taxon>Bacteria</taxon>
        <taxon>Bacillati</taxon>
        <taxon>Bacillota</taxon>
        <taxon>Bacilli</taxon>
        <taxon>Bacillales</taxon>
        <taxon>Bacillaceae</taxon>
        <taxon>Alkalicoccus</taxon>
    </lineage>
</organism>
<evidence type="ECO:0000259" key="1">
    <source>
        <dbReference type="Pfam" id="PF08241"/>
    </source>
</evidence>
<dbReference type="CDD" id="cd02440">
    <property type="entry name" value="AdoMet_MTases"/>
    <property type="match status" value="1"/>
</dbReference>
<name>A0A2T4U2Y7_9BACI</name>
<sequence length="199" mass="22339">MGKIFAALYDPLMKPLELFHMQKIRKKMLQNVSGRVLEIGSGTGLNFAYYPEDTEEVQAVEPDGNLRERSLPRSLRSSVPIYVKEGTAEKLPFESNSFDAVINTLVFCTIQEPEQALKEIIRVARPGGKVLFYEHVRPSHPAAARMSDKLTPVWKAVCGGCHLNRDTESLIRQSGLEIVRKDNMPGSVFIQLTARVPEK</sequence>
<dbReference type="PANTHER" id="PTHR45036:SF1">
    <property type="entry name" value="METHYLTRANSFERASE LIKE 7A"/>
    <property type="match status" value="1"/>
</dbReference>
<dbReference type="EMBL" id="PZJJ01000036">
    <property type="protein sequence ID" value="PTL37715.1"/>
    <property type="molecule type" value="Genomic_DNA"/>
</dbReference>
<evidence type="ECO:0000313" key="2">
    <source>
        <dbReference type="EMBL" id="PTL37715.1"/>
    </source>
</evidence>
<gene>
    <name evidence="2" type="ORF">C6Y45_14955</name>
</gene>
<evidence type="ECO:0000313" key="3">
    <source>
        <dbReference type="Proteomes" id="UP000240509"/>
    </source>
</evidence>
<dbReference type="Gene3D" id="3.40.50.150">
    <property type="entry name" value="Vaccinia Virus protein VP39"/>
    <property type="match status" value="1"/>
</dbReference>
<proteinExistence type="predicted"/>
<dbReference type="InterPro" id="IPR029063">
    <property type="entry name" value="SAM-dependent_MTases_sf"/>
</dbReference>
<dbReference type="InterPro" id="IPR052356">
    <property type="entry name" value="Thiol_S-MT"/>
</dbReference>
<protein>
    <submittedName>
        <fullName evidence="2">SAM-dependent methyltransferase</fullName>
    </submittedName>
</protein>
<accession>A0A2T4U2Y7</accession>
<keyword evidence="3" id="KW-1185">Reference proteome</keyword>
<dbReference type="GO" id="GO:0008757">
    <property type="term" value="F:S-adenosylmethionine-dependent methyltransferase activity"/>
    <property type="evidence" value="ECO:0007669"/>
    <property type="project" value="InterPro"/>
</dbReference>
<feature type="domain" description="Methyltransferase type 11" evidence="1">
    <location>
        <begin position="37"/>
        <end position="132"/>
    </location>
</feature>
<dbReference type="InterPro" id="IPR013216">
    <property type="entry name" value="Methyltransf_11"/>
</dbReference>
<dbReference type="SUPFAM" id="SSF53335">
    <property type="entry name" value="S-adenosyl-L-methionine-dependent methyltransferases"/>
    <property type="match status" value="1"/>
</dbReference>
<dbReference type="GO" id="GO:0032259">
    <property type="term" value="P:methylation"/>
    <property type="evidence" value="ECO:0007669"/>
    <property type="project" value="UniProtKB-KW"/>
</dbReference>
<keyword evidence="2" id="KW-0489">Methyltransferase</keyword>
<keyword evidence="2" id="KW-0808">Transferase</keyword>
<reference evidence="2 3" key="1">
    <citation type="submission" date="2018-03" db="EMBL/GenBank/DDBJ databases">
        <title>Alkalicoccus saliphilus sp. nov., isolated from a mineral pool.</title>
        <authorList>
            <person name="Zhao B."/>
        </authorList>
    </citation>
    <scope>NUCLEOTIDE SEQUENCE [LARGE SCALE GENOMIC DNA]</scope>
    <source>
        <strain evidence="2 3">6AG</strain>
    </source>
</reference>
<dbReference type="OrthoDB" id="9772751at2"/>
<dbReference type="PANTHER" id="PTHR45036">
    <property type="entry name" value="METHYLTRANSFERASE LIKE 7B"/>
    <property type="match status" value="1"/>
</dbReference>
<dbReference type="RefSeq" id="WP_107586041.1">
    <property type="nucleotide sequence ID" value="NZ_PZJJ01000036.1"/>
</dbReference>
<comment type="caution">
    <text evidence="2">The sequence shown here is derived from an EMBL/GenBank/DDBJ whole genome shotgun (WGS) entry which is preliminary data.</text>
</comment>